<sequence length="88" mass="9248">MDDDLKPLGKSVEEVERESGERDTSHDPDAARREDGAGLIPPAVIPVSGFPGQTAAAIPAVATDRLVDTDGATTENQHPDEPTDNDQA</sequence>
<dbReference type="AlphaFoldDB" id="A0A841HWC2"/>
<accession>A0A841HWC2</accession>
<proteinExistence type="predicted"/>
<evidence type="ECO:0000256" key="1">
    <source>
        <dbReference type="SAM" id="MobiDB-lite"/>
    </source>
</evidence>
<dbReference type="EMBL" id="JACHHG010000002">
    <property type="protein sequence ID" value="MBB6097216.1"/>
    <property type="molecule type" value="Genomic_DNA"/>
</dbReference>
<name>A0A841HWC2_9DEIO</name>
<dbReference type="Proteomes" id="UP000569951">
    <property type="component" value="Unassembled WGS sequence"/>
</dbReference>
<dbReference type="RefSeq" id="WP_183984422.1">
    <property type="nucleotide sequence ID" value="NZ_JACHHG010000002.1"/>
</dbReference>
<protein>
    <submittedName>
        <fullName evidence="2">Uncharacterized protein</fullName>
    </submittedName>
</protein>
<feature type="compositionally biased region" description="Basic and acidic residues" evidence="1">
    <location>
        <begin position="1"/>
        <end position="36"/>
    </location>
</feature>
<evidence type="ECO:0000313" key="2">
    <source>
        <dbReference type="EMBL" id="MBB6097216.1"/>
    </source>
</evidence>
<organism evidence="2 3">
    <name type="scientific">Deinobacterium chartae</name>
    <dbReference type="NCBI Taxonomy" id="521158"/>
    <lineage>
        <taxon>Bacteria</taxon>
        <taxon>Thermotogati</taxon>
        <taxon>Deinococcota</taxon>
        <taxon>Deinococci</taxon>
        <taxon>Deinococcales</taxon>
        <taxon>Deinococcaceae</taxon>
        <taxon>Deinobacterium</taxon>
    </lineage>
</organism>
<reference evidence="2 3" key="1">
    <citation type="submission" date="2020-08" db="EMBL/GenBank/DDBJ databases">
        <title>Genomic Encyclopedia of Type Strains, Phase IV (KMG-IV): sequencing the most valuable type-strain genomes for metagenomic binning, comparative biology and taxonomic classification.</title>
        <authorList>
            <person name="Goeker M."/>
        </authorList>
    </citation>
    <scope>NUCLEOTIDE SEQUENCE [LARGE SCALE GENOMIC DNA]</scope>
    <source>
        <strain evidence="2 3">DSM 21458</strain>
    </source>
</reference>
<evidence type="ECO:0000313" key="3">
    <source>
        <dbReference type="Proteomes" id="UP000569951"/>
    </source>
</evidence>
<feature type="region of interest" description="Disordered" evidence="1">
    <location>
        <begin position="61"/>
        <end position="88"/>
    </location>
</feature>
<feature type="region of interest" description="Disordered" evidence="1">
    <location>
        <begin position="1"/>
        <end position="45"/>
    </location>
</feature>
<gene>
    <name evidence="2" type="ORF">HNR42_000630</name>
</gene>
<comment type="caution">
    <text evidence="2">The sequence shown here is derived from an EMBL/GenBank/DDBJ whole genome shotgun (WGS) entry which is preliminary data.</text>
</comment>
<keyword evidence="3" id="KW-1185">Reference proteome</keyword>